<accession>A0A2P2NKE7</accession>
<evidence type="ECO:0000313" key="1">
    <source>
        <dbReference type="EMBL" id="MBX42904.1"/>
    </source>
</evidence>
<organism evidence="1">
    <name type="scientific">Rhizophora mucronata</name>
    <name type="common">Asiatic mangrove</name>
    <dbReference type="NCBI Taxonomy" id="61149"/>
    <lineage>
        <taxon>Eukaryota</taxon>
        <taxon>Viridiplantae</taxon>
        <taxon>Streptophyta</taxon>
        <taxon>Embryophyta</taxon>
        <taxon>Tracheophyta</taxon>
        <taxon>Spermatophyta</taxon>
        <taxon>Magnoliopsida</taxon>
        <taxon>eudicotyledons</taxon>
        <taxon>Gunneridae</taxon>
        <taxon>Pentapetalae</taxon>
        <taxon>rosids</taxon>
        <taxon>fabids</taxon>
        <taxon>Malpighiales</taxon>
        <taxon>Rhizophoraceae</taxon>
        <taxon>Rhizophora</taxon>
    </lineage>
</organism>
<name>A0A2P2NKE7_RHIMU</name>
<proteinExistence type="predicted"/>
<dbReference type="AlphaFoldDB" id="A0A2P2NKE7"/>
<protein>
    <submittedName>
        <fullName evidence="1">Uncharacterized protein</fullName>
    </submittedName>
</protein>
<dbReference type="EMBL" id="GGEC01062420">
    <property type="protein sequence ID" value="MBX42904.1"/>
    <property type="molecule type" value="Transcribed_RNA"/>
</dbReference>
<reference evidence="1" key="1">
    <citation type="submission" date="2018-02" db="EMBL/GenBank/DDBJ databases">
        <title>Rhizophora mucronata_Transcriptome.</title>
        <authorList>
            <person name="Meera S.P."/>
            <person name="Sreeshan A."/>
            <person name="Augustine A."/>
        </authorList>
    </citation>
    <scope>NUCLEOTIDE SEQUENCE</scope>
    <source>
        <tissue evidence="1">Leaf</tissue>
    </source>
</reference>
<sequence length="27" mass="3266">MYIKISEDPLKLILIFNFSYNLENYAL</sequence>